<name>A0A345MJS1_BPBSP</name>
<proteinExistence type="predicted"/>
<dbReference type="EMBL" id="MH606185">
    <property type="protein sequence ID" value="AXH71103.1"/>
    <property type="molecule type" value="Genomic_DNA"/>
</dbReference>
<organism evidence="1 2">
    <name type="scientific">Bacillus phage BSP38</name>
    <dbReference type="NCBI Taxonomy" id="2283013"/>
    <lineage>
        <taxon>Viruses</taxon>
        <taxon>Duplodnaviria</taxon>
        <taxon>Heunggongvirae</taxon>
        <taxon>Uroviricota</taxon>
        <taxon>Caudoviricetes</taxon>
        <taxon>Herelleviridae</taxon>
        <taxon>Bastillevirinae</taxon>
        <taxon>Jeonjuvirus</taxon>
        <taxon>Jeonjuvirus BSP38</taxon>
    </lineage>
</organism>
<reference evidence="1 2" key="1">
    <citation type="submission" date="2018-07" db="EMBL/GenBank/DDBJ databases">
        <title>Complete nucleotide sequence of Bacillus phage BSP38.</title>
        <authorList>
            <person name="Ghosh K."/>
            <person name="Kim K.-P."/>
        </authorList>
    </citation>
    <scope>NUCLEOTIDE SEQUENCE [LARGE SCALE GENOMIC DNA]</scope>
</reference>
<protein>
    <submittedName>
        <fullName evidence="1">Uncharacterized protein</fullName>
    </submittedName>
</protein>
<gene>
    <name evidence="1" type="ORF">BSP38_061</name>
</gene>
<evidence type="ECO:0000313" key="2">
    <source>
        <dbReference type="Proteomes" id="UP000260425"/>
    </source>
</evidence>
<dbReference type="Proteomes" id="UP000260425">
    <property type="component" value="Segment"/>
</dbReference>
<organismHost>
    <name type="scientific">Bacillus subtilis</name>
    <dbReference type="NCBI Taxonomy" id="1423"/>
</organismHost>
<keyword evidence="2" id="KW-1185">Reference proteome</keyword>
<evidence type="ECO:0000313" key="1">
    <source>
        <dbReference type="EMBL" id="AXH71103.1"/>
    </source>
</evidence>
<sequence length="81" mass="9678">MNRSTPTEEHRDRIKGTLKDLHYQLCFVGDLNRNQKIKLVSVLLDMANHVYDNQIEKEHRDRQYQAAEDAMDVIYTDPDMW</sequence>
<accession>A0A345MJS1</accession>